<dbReference type="EMBL" id="CAKXAJ010015592">
    <property type="protein sequence ID" value="CAH2216464.1"/>
    <property type="molecule type" value="Genomic_DNA"/>
</dbReference>
<dbReference type="AlphaFoldDB" id="A0A8S4QR69"/>
<evidence type="ECO:0000313" key="2">
    <source>
        <dbReference type="Proteomes" id="UP000838756"/>
    </source>
</evidence>
<protein>
    <submittedName>
        <fullName evidence="1">Jg26408 protein</fullName>
    </submittedName>
</protein>
<sequence length="86" mass="9590">MDVILYTKIAHIYIVFTHWQSDHRFRSASLPRNFHKVNFGVGIFGKSHSEDKDGKTPAGSVNLLDDTLLESPISVAGAKMSQSLPY</sequence>
<accession>A0A8S4QR69</accession>
<evidence type="ECO:0000313" key="1">
    <source>
        <dbReference type="EMBL" id="CAH2216464.1"/>
    </source>
</evidence>
<comment type="caution">
    <text evidence="1">The sequence shown here is derived from an EMBL/GenBank/DDBJ whole genome shotgun (WGS) entry which is preliminary data.</text>
</comment>
<dbReference type="OrthoDB" id="10254377at2759"/>
<keyword evidence="2" id="KW-1185">Reference proteome</keyword>
<dbReference type="Proteomes" id="UP000838756">
    <property type="component" value="Unassembled WGS sequence"/>
</dbReference>
<proteinExistence type="predicted"/>
<name>A0A8S4QR69_9NEOP</name>
<reference evidence="1" key="1">
    <citation type="submission" date="2022-03" db="EMBL/GenBank/DDBJ databases">
        <authorList>
            <person name="Lindestad O."/>
        </authorList>
    </citation>
    <scope>NUCLEOTIDE SEQUENCE</scope>
</reference>
<organism evidence="1 2">
    <name type="scientific">Pararge aegeria aegeria</name>
    <dbReference type="NCBI Taxonomy" id="348720"/>
    <lineage>
        <taxon>Eukaryota</taxon>
        <taxon>Metazoa</taxon>
        <taxon>Ecdysozoa</taxon>
        <taxon>Arthropoda</taxon>
        <taxon>Hexapoda</taxon>
        <taxon>Insecta</taxon>
        <taxon>Pterygota</taxon>
        <taxon>Neoptera</taxon>
        <taxon>Endopterygota</taxon>
        <taxon>Lepidoptera</taxon>
        <taxon>Glossata</taxon>
        <taxon>Ditrysia</taxon>
        <taxon>Papilionoidea</taxon>
        <taxon>Nymphalidae</taxon>
        <taxon>Satyrinae</taxon>
        <taxon>Satyrini</taxon>
        <taxon>Parargina</taxon>
        <taxon>Pararge</taxon>
    </lineage>
</organism>
<feature type="non-terminal residue" evidence="1">
    <location>
        <position position="1"/>
    </location>
</feature>
<gene>
    <name evidence="1" type="primary">jg26408</name>
    <name evidence="1" type="ORF">PAEG_LOCUS4510</name>
</gene>